<comment type="caution">
    <text evidence="3">The sequence shown here is derived from an EMBL/GenBank/DDBJ whole genome shotgun (WGS) entry which is preliminary data.</text>
</comment>
<dbReference type="EMBL" id="VDMD01000028">
    <property type="protein sequence ID" value="TRM59461.1"/>
    <property type="molecule type" value="Genomic_DNA"/>
</dbReference>
<evidence type="ECO:0000313" key="4">
    <source>
        <dbReference type="Proteomes" id="UP000320762"/>
    </source>
</evidence>
<keyword evidence="1" id="KW-0472">Membrane</keyword>
<reference evidence="3 4" key="1">
    <citation type="journal article" date="2019" name="New Phytol.">
        <title>Comparative genomics reveals unique wood-decay strategies and fruiting body development in the Schizophyllaceae.</title>
        <authorList>
            <person name="Almasi E."/>
            <person name="Sahu N."/>
            <person name="Krizsan K."/>
            <person name="Balint B."/>
            <person name="Kovacs G.M."/>
            <person name="Kiss B."/>
            <person name="Cseklye J."/>
            <person name="Drula E."/>
            <person name="Henrissat B."/>
            <person name="Nagy I."/>
            <person name="Chovatia M."/>
            <person name="Adam C."/>
            <person name="LaButti K."/>
            <person name="Lipzen A."/>
            <person name="Riley R."/>
            <person name="Grigoriev I.V."/>
            <person name="Nagy L.G."/>
        </authorList>
    </citation>
    <scope>NUCLEOTIDE SEQUENCE [LARGE SCALE GENOMIC DNA]</scope>
    <source>
        <strain evidence="3 4">NL-1724</strain>
    </source>
</reference>
<feature type="transmembrane region" description="Helical" evidence="1">
    <location>
        <begin position="90"/>
        <end position="109"/>
    </location>
</feature>
<evidence type="ECO:0000256" key="1">
    <source>
        <dbReference type="SAM" id="Phobius"/>
    </source>
</evidence>
<dbReference type="InterPro" id="IPR005804">
    <property type="entry name" value="FA_desaturase_dom"/>
</dbReference>
<evidence type="ECO:0000313" key="3">
    <source>
        <dbReference type="EMBL" id="TRM59461.1"/>
    </source>
</evidence>
<keyword evidence="1" id="KW-0812">Transmembrane</keyword>
<protein>
    <submittedName>
        <fullName evidence="3">Fatty acid desaturase-domain-containing protein</fullName>
    </submittedName>
</protein>
<evidence type="ECO:0000259" key="2">
    <source>
        <dbReference type="Pfam" id="PF00487"/>
    </source>
</evidence>
<dbReference type="OrthoDB" id="1461976at2759"/>
<organism evidence="3 4">
    <name type="scientific">Schizophyllum amplum</name>
    <dbReference type="NCBI Taxonomy" id="97359"/>
    <lineage>
        <taxon>Eukaryota</taxon>
        <taxon>Fungi</taxon>
        <taxon>Dikarya</taxon>
        <taxon>Basidiomycota</taxon>
        <taxon>Agaricomycotina</taxon>
        <taxon>Agaricomycetes</taxon>
        <taxon>Agaricomycetidae</taxon>
        <taxon>Agaricales</taxon>
        <taxon>Schizophyllaceae</taxon>
        <taxon>Schizophyllum</taxon>
    </lineage>
</organism>
<dbReference type="STRING" id="97359.A0A550C3T6"/>
<dbReference type="Proteomes" id="UP000320762">
    <property type="component" value="Unassembled WGS sequence"/>
</dbReference>
<keyword evidence="1" id="KW-1133">Transmembrane helix</keyword>
<dbReference type="CDD" id="cd03507">
    <property type="entry name" value="Delta12-FADS-like"/>
    <property type="match status" value="1"/>
</dbReference>
<gene>
    <name evidence="3" type="ORF">BD626DRAFT_508377</name>
</gene>
<dbReference type="PANTHER" id="PTHR32100">
    <property type="entry name" value="OMEGA-6 FATTY ACID DESATURASE, CHLOROPLASTIC"/>
    <property type="match status" value="1"/>
</dbReference>
<sequence length="408" mass="46857">MLWYQIFRDGPEYEKRAAQGVFVPPTFTPKQLYDAVPPHLFVRSTMTSSLYILRHLAVTALFYCLATRFDDLVGGVPMNQYAARGLRMGLWLSYWGWQGLSFTGIWCLGHEAGHDSFSPYPIYNTMIGLVLHSFVLTPYYAWRATHRTHHKHTNSMESDETYHPATRADFKLPDGRVAVKMDYTDILEDTPAFTLFKLFVRQFFGFQLYLLHNRKGNPKYPVGTSHYRPSSLLFKPGDKSAIIISNVAICTMLGCLAVYVRLCGWSACFAHYIMPWLFAHNWLVMITYLQHSDPTIPYYRKEQWTFVRGALATVDRPIFGWAGRFFLHNISSDHVAHHFFSTVPFYNLPAATEAIKPVLGDSYNYDSTGVLRALWRSFTQCRFVEDEGAVVFFKNACGDTVLEMDATN</sequence>
<name>A0A550C3T6_9AGAR</name>
<proteinExistence type="predicted"/>
<feature type="transmembrane region" description="Helical" evidence="1">
    <location>
        <begin position="121"/>
        <end position="142"/>
    </location>
</feature>
<dbReference type="GO" id="GO:0006629">
    <property type="term" value="P:lipid metabolic process"/>
    <property type="evidence" value="ECO:0007669"/>
    <property type="project" value="InterPro"/>
</dbReference>
<dbReference type="AlphaFoldDB" id="A0A550C3T6"/>
<dbReference type="Pfam" id="PF00487">
    <property type="entry name" value="FA_desaturase"/>
    <property type="match status" value="1"/>
</dbReference>
<accession>A0A550C3T6</accession>
<dbReference type="GO" id="GO:0016491">
    <property type="term" value="F:oxidoreductase activity"/>
    <property type="evidence" value="ECO:0007669"/>
    <property type="project" value="InterPro"/>
</dbReference>
<feature type="transmembrane region" description="Helical" evidence="1">
    <location>
        <begin position="241"/>
        <end position="260"/>
    </location>
</feature>
<dbReference type="InterPro" id="IPR012171">
    <property type="entry name" value="Fatty_acid_desaturase"/>
</dbReference>
<feature type="domain" description="Fatty acid desaturase" evidence="2">
    <location>
        <begin position="91"/>
        <end position="363"/>
    </location>
</feature>
<keyword evidence="4" id="KW-1185">Reference proteome</keyword>